<gene>
    <name evidence="2" type="ORF">F3Y22_tig00117034pilonHSYRG01178</name>
</gene>
<comment type="caution">
    <text evidence="2">The sequence shown here is derived from an EMBL/GenBank/DDBJ whole genome shotgun (WGS) entry which is preliminary data.</text>
</comment>
<dbReference type="GO" id="GO:0003676">
    <property type="term" value="F:nucleic acid binding"/>
    <property type="evidence" value="ECO:0007669"/>
    <property type="project" value="InterPro"/>
</dbReference>
<feature type="domain" description="RNase H type-1" evidence="1">
    <location>
        <begin position="114"/>
        <end position="235"/>
    </location>
</feature>
<sequence>MNVVSDLLEPNLRGWNESLVRSIFTIDEANSILQIQLPLYPQPDLLVWKGEKSGIYSVSQWLVHERVSLRPEKAEVFIKSYYSEFKNLISSTSIPSIIETEHWDPPPPLIFEVNADVGFKSSECRSSSGVVIRDAEGHIIISCHKINNHVHTAFAAEARALLQVLEFASEIGLHSVVAESDSKTLINKLNSKDLDFSEIGPITRDIRTLARTFTLCSFRFCARSCNRAVRAMATEGLYRSADYFWVEDAPISVRLIAADDRWFLDPP</sequence>
<proteinExistence type="predicted"/>
<dbReference type="PANTHER" id="PTHR47074">
    <property type="entry name" value="BNAC02G40300D PROTEIN"/>
    <property type="match status" value="1"/>
</dbReference>
<organism evidence="2 3">
    <name type="scientific">Hibiscus syriacus</name>
    <name type="common">Rose of Sharon</name>
    <dbReference type="NCBI Taxonomy" id="106335"/>
    <lineage>
        <taxon>Eukaryota</taxon>
        <taxon>Viridiplantae</taxon>
        <taxon>Streptophyta</taxon>
        <taxon>Embryophyta</taxon>
        <taxon>Tracheophyta</taxon>
        <taxon>Spermatophyta</taxon>
        <taxon>Magnoliopsida</taxon>
        <taxon>eudicotyledons</taxon>
        <taxon>Gunneridae</taxon>
        <taxon>Pentapetalae</taxon>
        <taxon>rosids</taxon>
        <taxon>malvids</taxon>
        <taxon>Malvales</taxon>
        <taxon>Malvaceae</taxon>
        <taxon>Malvoideae</taxon>
        <taxon>Hibiscus</taxon>
    </lineage>
</organism>
<keyword evidence="3" id="KW-1185">Reference proteome</keyword>
<dbReference type="InterPro" id="IPR044730">
    <property type="entry name" value="RNase_H-like_dom_plant"/>
</dbReference>
<evidence type="ECO:0000313" key="3">
    <source>
        <dbReference type="Proteomes" id="UP000436088"/>
    </source>
</evidence>
<evidence type="ECO:0000259" key="1">
    <source>
        <dbReference type="Pfam" id="PF13456"/>
    </source>
</evidence>
<reference evidence="2" key="1">
    <citation type="submission" date="2019-09" db="EMBL/GenBank/DDBJ databases">
        <title>Draft genome information of white flower Hibiscus syriacus.</title>
        <authorList>
            <person name="Kim Y.-M."/>
        </authorList>
    </citation>
    <scope>NUCLEOTIDE SEQUENCE [LARGE SCALE GENOMIC DNA]</scope>
    <source>
        <strain evidence="2">YM2019G1</strain>
    </source>
</reference>
<name>A0A6A2WB54_HIBSY</name>
<dbReference type="Gene3D" id="3.30.420.10">
    <property type="entry name" value="Ribonuclease H-like superfamily/Ribonuclease H"/>
    <property type="match status" value="1"/>
</dbReference>
<dbReference type="EMBL" id="VEPZ02001782">
    <property type="protein sequence ID" value="KAE8655192.1"/>
    <property type="molecule type" value="Genomic_DNA"/>
</dbReference>
<dbReference type="InterPro" id="IPR012337">
    <property type="entry name" value="RNaseH-like_sf"/>
</dbReference>
<evidence type="ECO:0000313" key="2">
    <source>
        <dbReference type="EMBL" id="KAE8655192.1"/>
    </source>
</evidence>
<protein>
    <recommendedName>
        <fullName evidence="1">RNase H type-1 domain-containing protein</fullName>
    </recommendedName>
</protein>
<dbReference type="CDD" id="cd06222">
    <property type="entry name" value="RNase_H_like"/>
    <property type="match status" value="1"/>
</dbReference>
<dbReference type="Pfam" id="PF13456">
    <property type="entry name" value="RVT_3"/>
    <property type="match status" value="1"/>
</dbReference>
<dbReference type="InterPro" id="IPR052929">
    <property type="entry name" value="RNase_H-like_EbsB-rel"/>
</dbReference>
<dbReference type="InterPro" id="IPR002156">
    <property type="entry name" value="RNaseH_domain"/>
</dbReference>
<dbReference type="GO" id="GO:0004523">
    <property type="term" value="F:RNA-DNA hybrid ribonuclease activity"/>
    <property type="evidence" value="ECO:0007669"/>
    <property type="project" value="InterPro"/>
</dbReference>
<dbReference type="PANTHER" id="PTHR47074:SF61">
    <property type="entry name" value="RNASE H TYPE-1 DOMAIN-CONTAINING PROTEIN"/>
    <property type="match status" value="1"/>
</dbReference>
<dbReference type="InterPro" id="IPR036397">
    <property type="entry name" value="RNaseH_sf"/>
</dbReference>
<dbReference type="Proteomes" id="UP000436088">
    <property type="component" value="Unassembled WGS sequence"/>
</dbReference>
<dbReference type="SUPFAM" id="SSF53098">
    <property type="entry name" value="Ribonuclease H-like"/>
    <property type="match status" value="1"/>
</dbReference>
<accession>A0A6A2WB54</accession>
<dbReference type="AlphaFoldDB" id="A0A6A2WB54"/>